<proteinExistence type="predicted"/>
<dbReference type="EMBL" id="JBHRXV010000006">
    <property type="protein sequence ID" value="MFC3712680.1"/>
    <property type="molecule type" value="Genomic_DNA"/>
</dbReference>
<dbReference type="InterPro" id="IPR005151">
    <property type="entry name" value="Tail-specific_protease"/>
</dbReference>
<dbReference type="Proteomes" id="UP001595615">
    <property type="component" value="Unassembled WGS sequence"/>
</dbReference>
<evidence type="ECO:0000259" key="2">
    <source>
        <dbReference type="SMART" id="SM00245"/>
    </source>
</evidence>
<evidence type="ECO:0000313" key="3">
    <source>
        <dbReference type="EMBL" id="MFC3712680.1"/>
    </source>
</evidence>
<keyword evidence="4" id="KW-1185">Reference proteome</keyword>
<gene>
    <name evidence="3" type="ORF">ACFOMD_08870</name>
</gene>
<dbReference type="PANTHER" id="PTHR11261">
    <property type="entry name" value="INTERPHOTORECEPTOR RETINOID-BINDING PROTEIN"/>
    <property type="match status" value="1"/>
</dbReference>
<dbReference type="CDD" id="cd07563">
    <property type="entry name" value="Peptidase_S41_IRBP"/>
    <property type="match status" value="1"/>
</dbReference>
<evidence type="ECO:0000313" key="4">
    <source>
        <dbReference type="Proteomes" id="UP001595615"/>
    </source>
</evidence>
<dbReference type="SUPFAM" id="SSF52096">
    <property type="entry name" value="ClpP/crotonase"/>
    <property type="match status" value="1"/>
</dbReference>
<feature type="signal peptide" evidence="1">
    <location>
        <begin position="1"/>
        <end position="21"/>
    </location>
</feature>
<dbReference type="Pfam" id="PF03572">
    <property type="entry name" value="Peptidase_S41"/>
    <property type="match status" value="1"/>
</dbReference>
<organism evidence="3 4">
    <name type="scientific">Sphingoaurantiacus capsulatus</name>
    <dbReference type="NCBI Taxonomy" id="1771310"/>
    <lineage>
        <taxon>Bacteria</taxon>
        <taxon>Pseudomonadati</taxon>
        <taxon>Pseudomonadota</taxon>
        <taxon>Alphaproteobacteria</taxon>
        <taxon>Sphingomonadales</taxon>
        <taxon>Sphingosinicellaceae</taxon>
        <taxon>Sphingoaurantiacus</taxon>
    </lineage>
</organism>
<name>A0ABV7X977_9SPHN</name>
<dbReference type="EC" id="3.4.-.-" evidence="3"/>
<dbReference type="GO" id="GO:0016787">
    <property type="term" value="F:hydrolase activity"/>
    <property type="evidence" value="ECO:0007669"/>
    <property type="project" value="UniProtKB-KW"/>
</dbReference>
<dbReference type="Gene3D" id="3.90.226.10">
    <property type="entry name" value="2-enoyl-CoA Hydratase, Chain A, domain 1"/>
    <property type="match status" value="1"/>
</dbReference>
<sequence length="330" mass="35150">MRTISFAVLSLGVAAVVAAQAPIPAAERRAVVETLAERLHEDFVFPDIGDRYAALLRKKLAAGAYDDIADPKAFAERLTADLQAEYKEGHLRVAPPGQSLLAPRSPTAAGAAPRGVEDARWIADGVAYIRFNMFPGDPANVDRVRHFMETHATARTLIIDARPHRGGGLQEMNVMLPYLYARPTPLVQMDTRAAVAAAGRAPTATGPMLRAVAAPPTIVRREHHVVPGKATPLRTARVFYLTSKRTASAAEHLALALKRTRRATLIGETTRGAGHYGSFADLGGGYSAFVPVGRTFDPATGKGWEATGVTPDVAVPADKALEEALKRAAG</sequence>
<comment type="caution">
    <text evidence="3">The sequence shown here is derived from an EMBL/GenBank/DDBJ whole genome shotgun (WGS) entry which is preliminary data.</text>
</comment>
<keyword evidence="1" id="KW-0732">Signal</keyword>
<dbReference type="PANTHER" id="PTHR11261:SF3">
    <property type="entry name" value="RETINOL-BINDING PROTEIN 3"/>
    <property type="match status" value="1"/>
</dbReference>
<feature type="chain" id="PRO_5046123726" evidence="1">
    <location>
        <begin position="22"/>
        <end position="330"/>
    </location>
</feature>
<evidence type="ECO:0000256" key="1">
    <source>
        <dbReference type="SAM" id="SignalP"/>
    </source>
</evidence>
<dbReference type="InterPro" id="IPR029045">
    <property type="entry name" value="ClpP/crotonase-like_dom_sf"/>
</dbReference>
<dbReference type="Pfam" id="PF11918">
    <property type="entry name" value="Peptidase_S41_N"/>
    <property type="match status" value="1"/>
</dbReference>
<protein>
    <submittedName>
        <fullName evidence="3">S41 family peptidase</fullName>
        <ecNumber evidence="3">3.4.-.-</ecNumber>
    </submittedName>
</protein>
<accession>A0ABV7X977</accession>
<keyword evidence="3" id="KW-0378">Hydrolase</keyword>
<feature type="domain" description="Tail specific protease" evidence="2">
    <location>
        <begin position="95"/>
        <end position="316"/>
    </location>
</feature>
<dbReference type="Gene3D" id="3.30.750.44">
    <property type="match status" value="1"/>
</dbReference>
<reference evidence="4" key="1">
    <citation type="journal article" date="2019" name="Int. J. Syst. Evol. Microbiol.">
        <title>The Global Catalogue of Microorganisms (GCM) 10K type strain sequencing project: providing services to taxonomists for standard genome sequencing and annotation.</title>
        <authorList>
            <consortium name="The Broad Institute Genomics Platform"/>
            <consortium name="The Broad Institute Genome Sequencing Center for Infectious Disease"/>
            <person name="Wu L."/>
            <person name="Ma J."/>
        </authorList>
    </citation>
    <scope>NUCLEOTIDE SEQUENCE [LARGE SCALE GENOMIC DNA]</scope>
    <source>
        <strain evidence="4">KCTC 42644</strain>
    </source>
</reference>
<dbReference type="SMART" id="SM00245">
    <property type="entry name" value="TSPc"/>
    <property type="match status" value="1"/>
</dbReference>
<dbReference type="RefSeq" id="WP_380860018.1">
    <property type="nucleotide sequence ID" value="NZ_JBHRXV010000006.1"/>
</dbReference>